<reference evidence="2 3" key="1">
    <citation type="submission" date="2024-06" db="EMBL/GenBank/DDBJ databases">
        <title>The Natural Products Discovery Center: Release of the First 8490 Sequenced Strains for Exploring Actinobacteria Biosynthetic Diversity.</title>
        <authorList>
            <person name="Kalkreuter E."/>
            <person name="Kautsar S.A."/>
            <person name="Yang D."/>
            <person name="Bader C.D."/>
            <person name="Teijaro C.N."/>
            <person name="Fluegel L."/>
            <person name="Davis C.M."/>
            <person name="Simpson J.R."/>
            <person name="Lauterbach L."/>
            <person name="Steele A.D."/>
            <person name="Gui C."/>
            <person name="Meng S."/>
            <person name="Li G."/>
            <person name="Viehrig K."/>
            <person name="Ye F."/>
            <person name="Su P."/>
            <person name="Kiefer A.F."/>
            <person name="Nichols A."/>
            <person name="Cepeda A.J."/>
            <person name="Yan W."/>
            <person name="Fan B."/>
            <person name="Jiang Y."/>
            <person name="Adhikari A."/>
            <person name="Zheng C.-J."/>
            <person name="Schuster L."/>
            <person name="Cowan T.M."/>
            <person name="Smanski M.J."/>
            <person name="Chevrette M.G."/>
            <person name="De Carvalho L.P.S."/>
            <person name="Shen B."/>
        </authorList>
    </citation>
    <scope>NUCLEOTIDE SEQUENCE [LARGE SCALE GENOMIC DNA]</scope>
    <source>
        <strain evidence="2 3">NPDC005137</strain>
    </source>
</reference>
<evidence type="ECO:0008006" key="4">
    <source>
        <dbReference type="Google" id="ProtNLM"/>
    </source>
</evidence>
<dbReference type="Proteomes" id="UP001550044">
    <property type="component" value="Unassembled WGS sequence"/>
</dbReference>
<evidence type="ECO:0000313" key="2">
    <source>
        <dbReference type="EMBL" id="MET8439187.1"/>
    </source>
</evidence>
<evidence type="ECO:0000256" key="1">
    <source>
        <dbReference type="SAM" id="MobiDB-lite"/>
    </source>
</evidence>
<name>A0ABV2UMW4_9ACTN</name>
<gene>
    <name evidence="2" type="ORF">ABZV61_42405</name>
</gene>
<comment type="caution">
    <text evidence="2">The sequence shown here is derived from an EMBL/GenBank/DDBJ whole genome shotgun (WGS) entry which is preliminary data.</text>
</comment>
<dbReference type="EMBL" id="JBEXIP010000097">
    <property type="protein sequence ID" value="MET8439187.1"/>
    <property type="molecule type" value="Genomic_DNA"/>
</dbReference>
<feature type="region of interest" description="Disordered" evidence="1">
    <location>
        <begin position="1"/>
        <end position="32"/>
    </location>
</feature>
<keyword evidence="3" id="KW-1185">Reference proteome</keyword>
<evidence type="ECO:0000313" key="3">
    <source>
        <dbReference type="Proteomes" id="UP001550044"/>
    </source>
</evidence>
<protein>
    <recommendedName>
        <fullName evidence="4">YD repeat-containing protein</fullName>
    </recommendedName>
</protein>
<feature type="compositionally biased region" description="Basic and acidic residues" evidence="1">
    <location>
        <begin position="1"/>
        <end position="14"/>
    </location>
</feature>
<proteinExistence type="predicted"/>
<feature type="region of interest" description="Disordered" evidence="1">
    <location>
        <begin position="59"/>
        <end position="80"/>
    </location>
</feature>
<sequence length="80" mass="9037">MRYQYRRGETDTWHDVPVGDVTRSADGSVQPTSETASYDGFVAPYLIEIDHRARTALAARRNGGSRRGRPHNNGYDWQGI</sequence>
<accession>A0ABV2UMW4</accession>
<organism evidence="2 3">
    <name type="scientific">Streptomyces sp. 900116325</name>
    <dbReference type="NCBI Taxonomy" id="3154295"/>
    <lineage>
        <taxon>Bacteria</taxon>
        <taxon>Bacillati</taxon>
        <taxon>Actinomycetota</taxon>
        <taxon>Actinomycetes</taxon>
        <taxon>Kitasatosporales</taxon>
        <taxon>Streptomycetaceae</taxon>
        <taxon>Streptomyces</taxon>
    </lineage>
</organism>
<dbReference type="RefSeq" id="WP_356504664.1">
    <property type="nucleotide sequence ID" value="NZ_JBEXEF010000273.1"/>
</dbReference>